<feature type="compositionally biased region" description="Basic residues" evidence="1">
    <location>
        <begin position="157"/>
        <end position="171"/>
    </location>
</feature>
<evidence type="ECO:0000256" key="1">
    <source>
        <dbReference type="SAM" id="MobiDB-lite"/>
    </source>
</evidence>
<feature type="region of interest" description="Disordered" evidence="1">
    <location>
        <begin position="100"/>
        <end position="171"/>
    </location>
</feature>
<accession>A0AA48SIQ1</accession>
<feature type="transmembrane region" description="Helical" evidence="2">
    <location>
        <begin position="12"/>
        <end position="32"/>
    </location>
</feature>
<evidence type="ECO:0000313" key="3">
    <source>
        <dbReference type="EMBL" id="DBA11734.1"/>
    </source>
</evidence>
<feature type="compositionally biased region" description="Acidic residues" evidence="1">
    <location>
        <begin position="117"/>
        <end position="126"/>
    </location>
</feature>
<keyword evidence="2" id="KW-0472">Membrane</keyword>
<reference evidence="3" key="1">
    <citation type="journal article" date="2023" name="Front. Mar. Sci.">
        <title>Tracing the invertebrate herpesviruses in the global sequence datasets.</title>
        <authorList>
            <person name="Rosani U."/>
            <person name="Gaia M."/>
            <person name="Delmont T.O."/>
            <person name="Krupovic M."/>
        </authorList>
    </citation>
    <scope>NUCLEOTIDE SEQUENCE</scope>
    <source>
        <strain evidence="3">MalacoHV1/China/2018</strain>
    </source>
</reference>
<reference evidence="3" key="2">
    <citation type="submission" date="2023-01" db="EMBL/GenBank/DDBJ databases">
        <authorList>
            <person name="Rosani U."/>
            <person name="Delmont T.O."/>
            <person name="Gaia M."/>
            <person name="Krupovic M."/>
        </authorList>
    </citation>
    <scope>NUCLEOTIDE SEQUENCE</scope>
    <source>
        <strain evidence="3">MalacoHV1/China/2018</strain>
    </source>
</reference>
<organism evidence="3">
    <name type="scientific">Malaco herpesvirus 1</name>
    <dbReference type="NCBI Taxonomy" id="3031797"/>
    <lineage>
        <taxon>Viruses</taxon>
        <taxon>Duplodnaviria</taxon>
        <taxon>Heunggongvirae</taxon>
        <taxon>Peploviricota</taxon>
        <taxon>Herviviricetes</taxon>
        <taxon>Herpesvirales</taxon>
        <taxon>Malacoherpesviridae</taxon>
    </lineage>
</organism>
<proteinExistence type="predicted"/>
<keyword evidence="2" id="KW-0812">Transmembrane</keyword>
<keyword evidence="2" id="KW-1133">Transmembrane helix</keyword>
<feature type="compositionally biased region" description="Basic and acidic residues" evidence="1">
    <location>
        <begin position="100"/>
        <end position="116"/>
    </location>
</feature>
<sequence>MLYKGDTTGVPIIFVLSSIGTTLLFHISLIQAKMTFNTCAKIEAELRRLFAAGTLDDVLSGKPPSSWQFVAKRPRKFSEDDDDDQMFSSVLKPQVFSNELKKDPTYAPHREELSEIEKDDEEESDMEVNASKLMAVLQQKRDEPAQPEPSTSSAVKPVRRIARSKMTKRRI</sequence>
<protein>
    <submittedName>
        <fullName evidence="3">ORF33</fullName>
    </submittedName>
</protein>
<evidence type="ECO:0000256" key="2">
    <source>
        <dbReference type="SAM" id="Phobius"/>
    </source>
</evidence>
<name>A0AA48SIQ1_9VIRU</name>
<dbReference type="EMBL" id="BK063092">
    <property type="protein sequence ID" value="DBA11734.1"/>
    <property type="molecule type" value="Genomic_DNA"/>
</dbReference>